<organism evidence="3 4">
    <name type="scientific">Suipraeoptans intestinalis</name>
    <dbReference type="NCBI Taxonomy" id="2606628"/>
    <lineage>
        <taxon>Bacteria</taxon>
        <taxon>Bacillati</taxon>
        <taxon>Bacillota</taxon>
        <taxon>Clostridia</taxon>
        <taxon>Lachnospirales</taxon>
        <taxon>Lachnospiraceae</taxon>
        <taxon>Suipraeoptans</taxon>
    </lineage>
</organism>
<feature type="domain" description="Glycosyl transferase family 1" evidence="1">
    <location>
        <begin position="199"/>
        <end position="360"/>
    </location>
</feature>
<dbReference type="Pfam" id="PF00534">
    <property type="entry name" value="Glycos_transf_1"/>
    <property type="match status" value="1"/>
</dbReference>
<sequence>MKRYCIFSAQYFPHLGGVERYTYNLAKTLVKRGNEVTIVTSNTYHIESYEQAEGISIYRIPCYRLLDGRYPVLKPDKGFRKLHKRIWETPYDMVIINTRFYIHSLYAAYQSKRRKIPCITIEHGTSHLSVHHKVWDTIGAVYEFFLTQAGRLFCKEYYGVSLACNKWLEHFGIKGKGVLYNSIDLGEVKELQRTADHTYRKRFHISQETVVITFTGRLLKEKGLPQLMNVIDRLHAEGEDCCLMIAGDGDMEEEIRKRGSDFLIPLGRLSFQEIISLLDESDIFCLPSFSEGFSTSILEAGACGCYVVTTARGGAKELLLDENYGSVLPDNEEEGLYKELKRLLMCKEERQEAAKRTYKRIEECFTWEIVADSIEKISGSKK</sequence>
<dbReference type="Proteomes" id="UP000434409">
    <property type="component" value="Unassembled WGS sequence"/>
</dbReference>
<evidence type="ECO:0000313" key="4">
    <source>
        <dbReference type="Proteomes" id="UP000434409"/>
    </source>
</evidence>
<reference evidence="3 4" key="1">
    <citation type="submission" date="2019-08" db="EMBL/GenBank/DDBJ databases">
        <title>In-depth cultivation of the pig gut microbiome towards novel bacterial diversity and tailored functional studies.</title>
        <authorList>
            <person name="Wylensek D."/>
            <person name="Hitch T.C.A."/>
            <person name="Clavel T."/>
        </authorList>
    </citation>
    <scope>NUCLEOTIDE SEQUENCE [LARGE SCALE GENOMIC DNA]</scope>
    <source>
        <strain evidence="3 4">68-1-5</strain>
    </source>
</reference>
<evidence type="ECO:0000259" key="2">
    <source>
        <dbReference type="Pfam" id="PF13439"/>
    </source>
</evidence>
<accession>A0A6N7UXQ2</accession>
<dbReference type="InterPro" id="IPR028098">
    <property type="entry name" value="Glyco_trans_4-like_N"/>
</dbReference>
<dbReference type="InterPro" id="IPR050194">
    <property type="entry name" value="Glycosyltransferase_grp1"/>
</dbReference>
<dbReference type="AlphaFoldDB" id="A0A6N7UXQ2"/>
<dbReference type="InterPro" id="IPR001296">
    <property type="entry name" value="Glyco_trans_1"/>
</dbReference>
<dbReference type="Gene3D" id="3.40.50.2000">
    <property type="entry name" value="Glycogen Phosphorylase B"/>
    <property type="match status" value="2"/>
</dbReference>
<keyword evidence="3" id="KW-0808">Transferase</keyword>
<gene>
    <name evidence="3" type="ORF">FYJ34_02110</name>
</gene>
<dbReference type="RefSeq" id="WP_154475853.1">
    <property type="nucleotide sequence ID" value="NZ_VULY01000018.1"/>
</dbReference>
<protein>
    <submittedName>
        <fullName evidence="3">Glycosyltransferase family 4 protein</fullName>
    </submittedName>
</protein>
<feature type="domain" description="Glycosyltransferase subfamily 4-like N-terminal" evidence="2">
    <location>
        <begin position="16"/>
        <end position="185"/>
    </location>
</feature>
<comment type="caution">
    <text evidence="3">The sequence shown here is derived from an EMBL/GenBank/DDBJ whole genome shotgun (WGS) entry which is preliminary data.</text>
</comment>
<dbReference type="Pfam" id="PF13439">
    <property type="entry name" value="Glyco_transf_4"/>
    <property type="match status" value="1"/>
</dbReference>
<keyword evidence="4" id="KW-1185">Reference proteome</keyword>
<dbReference type="EMBL" id="VULY01000018">
    <property type="protein sequence ID" value="MSR93105.1"/>
    <property type="molecule type" value="Genomic_DNA"/>
</dbReference>
<evidence type="ECO:0000259" key="1">
    <source>
        <dbReference type="Pfam" id="PF00534"/>
    </source>
</evidence>
<evidence type="ECO:0000313" key="3">
    <source>
        <dbReference type="EMBL" id="MSR93105.1"/>
    </source>
</evidence>
<proteinExistence type="predicted"/>
<dbReference type="GO" id="GO:0016757">
    <property type="term" value="F:glycosyltransferase activity"/>
    <property type="evidence" value="ECO:0007669"/>
    <property type="project" value="InterPro"/>
</dbReference>
<dbReference type="CDD" id="cd03801">
    <property type="entry name" value="GT4_PimA-like"/>
    <property type="match status" value="1"/>
</dbReference>
<dbReference type="PANTHER" id="PTHR45947:SF3">
    <property type="entry name" value="SULFOQUINOVOSYL TRANSFERASE SQD2"/>
    <property type="match status" value="1"/>
</dbReference>
<name>A0A6N7UXQ2_9FIRM</name>
<dbReference type="SUPFAM" id="SSF53756">
    <property type="entry name" value="UDP-Glycosyltransferase/glycogen phosphorylase"/>
    <property type="match status" value="1"/>
</dbReference>
<dbReference type="PANTHER" id="PTHR45947">
    <property type="entry name" value="SULFOQUINOVOSYL TRANSFERASE SQD2"/>
    <property type="match status" value="1"/>
</dbReference>